<dbReference type="RefSeq" id="WP_338538234.1">
    <property type="nucleotide sequence ID" value="NZ_CP104874.1"/>
</dbReference>
<evidence type="ECO:0000313" key="3">
    <source>
        <dbReference type="Proteomes" id="UP001381003"/>
    </source>
</evidence>
<evidence type="ECO:0000259" key="1">
    <source>
        <dbReference type="Pfam" id="PF17886"/>
    </source>
</evidence>
<dbReference type="InterPro" id="IPR008978">
    <property type="entry name" value="HSP20-like_chaperone"/>
</dbReference>
<dbReference type="Proteomes" id="UP001381003">
    <property type="component" value="Chromosome"/>
</dbReference>
<gene>
    <name evidence="2" type="ORF">N5P18_16205</name>
</gene>
<proteinExistence type="predicted"/>
<evidence type="ECO:0000313" key="2">
    <source>
        <dbReference type="EMBL" id="WWF05177.1"/>
    </source>
</evidence>
<dbReference type="Pfam" id="PF17886">
    <property type="entry name" value="ArsA_HSP20"/>
    <property type="match status" value="1"/>
</dbReference>
<dbReference type="Gene3D" id="2.60.40.790">
    <property type="match status" value="1"/>
</dbReference>
<name>A0ABZ2FGA0_9MICO</name>
<dbReference type="InterPro" id="IPR040612">
    <property type="entry name" value="ArsA_HSP20-like"/>
</dbReference>
<feature type="domain" description="ArsA HSP20-like" evidence="1">
    <location>
        <begin position="234"/>
        <end position="292"/>
    </location>
</feature>
<organism evidence="2 3">
    <name type="scientific">Janibacter terrae</name>
    <dbReference type="NCBI Taxonomy" id="103817"/>
    <lineage>
        <taxon>Bacteria</taxon>
        <taxon>Bacillati</taxon>
        <taxon>Actinomycetota</taxon>
        <taxon>Actinomycetes</taxon>
        <taxon>Micrococcales</taxon>
        <taxon>Intrasporangiaceae</taxon>
        <taxon>Janibacter</taxon>
    </lineage>
</organism>
<keyword evidence="3" id="KW-1185">Reference proteome</keyword>
<accession>A0ABZ2FGA0</accession>
<sequence length="303" mass="31907">MRAHLVVGGGDHGPAVRDGVLAVLRPHHHVVRPGPVDRPDDPVTTAIESHLDRLLSALDLPAPVVGDLVAAVLPSELSALLRLARGIEQAGVAGHELVVDLDIEVARVLDVPQRVARACAAFVPVVARWEVLVAPEGIGALPHPDRPVLVALREAARLLELLDAALADPTDTTIHLAPPEGPVGAARRADAEVLLALMGRTLTAVHPSGGAGVEHLPSPPAEHGARVERGAGCWYLHLDVPGVRASDLDLVRHEDEIVLGCAGRTRRVRLPSVLRRCDIDRAGVAGGVLTLTMTPDEAVWPRG</sequence>
<protein>
    <recommendedName>
        <fullName evidence="1">ArsA HSP20-like domain-containing protein</fullName>
    </recommendedName>
</protein>
<reference evidence="2 3" key="1">
    <citation type="submission" date="2022-09" db="EMBL/GenBank/DDBJ databases">
        <title>Complete genome sequence of Janibacter terrae strain COS04-44, PCL-degrading bacteria isolated from oil spilled coast.</title>
        <authorList>
            <person name="Park H."/>
            <person name="Kim J.Y."/>
            <person name="An S.H."/>
            <person name="Lee C.M."/>
            <person name="Weon H.-Y."/>
        </authorList>
    </citation>
    <scope>NUCLEOTIDE SEQUENCE [LARGE SCALE GENOMIC DNA]</scope>
    <source>
        <strain evidence="2 3">COS04-44</strain>
    </source>
</reference>
<dbReference type="EMBL" id="CP104874">
    <property type="protein sequence ID" value="WWF05177.1"/>
    <property type="molecule type" value="Genomic_DNA"/>
</dbReference>
<dbReference type="CDD" id="cd00298">
    <property type="entry name" value="ACD_sHsps_p23-like"/>
    <property type="match status" value="1"/>
</dbReference>